<feature type="short sequence motif" description="GXWXGXG" evidence="1">
    <location>
        <begin position="27"/>
        <end position="33"/>
    </location>
</feature>
<evidence type="ECO:0000313" key="3">
    <source>
        <dbReference type="EMBL" id="RRD48623.1"/>
    </source>
</evidence>
<sequence length="172" mass="19045">MAELKGIDIEAPAGLNQELIALGWLVGTWEGAGNGTDHEGNDFTFEQRIEFSHDGGNYLFYVSQTFGMSDEGVFDQPLGMETGFWRPKADASLEVTLAHSDGWTEVLVGKIQVTRIDLLTDAVVRTEGATVSHSSGQRLYGKVEGDLMYALDRSTADHELRPHMWARLSKRQ</sequence>
<comment type="function">
    <text evidence="1">Heme-binding protein able to scavenge peroxynitrite and to protect free L-tyrosine against peroxynitrite-mediated nitration, by acting as a peroxynitrite isomerase that converts peroxynitrite to nitrate. Therefore, this protein likely plays a role in peroxynitrite sensing and in the detoxification of reactive nitrogen and oxygen species (RNS and ROS, respectively). Is able to bind nitric oxide (NO) in vitro, but may act as a sensor of peroxynitrite levels in vivo.</text>
</comment>
<feature type="binding site" description="axial binding residue" evidence="1">
    <location>
        <position position="163"/>
    </location>
    <ligand>
        <name>heme b</name>
        <dbReference type="ChEBI" id="CHEBI:60344"/>
    </ligand>
    <ligandPart>
        <name>Fe</name>
        <dbReference type="ChEBI" id="CHEBI:18248"/>
    </ligandPart>
</feature>
<dbReference type="InterPro" id="IPR012674">
    <property type="entry name" value="Calycin"/>
</dbReference>
<dbReference type="HAMAP" id="MF_01297">
    <property type="entry name" value="nitrobindin"/>
    <property type="match status" value="1"/>
</dbReference>
<dbReference type="GO" id="GO:0046872">
    <property type="term" value="F:metal ion binding"/>
    <property type="evidence" value="ECO:0007669"/>
    <property type="project" value="UniProtKB-KW"/>
</dbReference>
<dbReference type="InterPro" id="IPR022939">
    <property type="entry name" value="Nb(III)_bact/plant"/>
</dbReference>
<evidence type="ECO:0000256" key="1">
    <source>
        <dbReference type="HAMAP-Rule" id="MF_01297"/>
    </source>
</evidence>
<dbReference type="CDD" id="cd07828">
    <property type="entry name" value="lipocalin_heme-bd-THAP4-like"/>
    <property type="match status" value="1"/>
</dbReference>
<dbReference type="EC" id="5.99.-.-" evidence="1"/>
<accession>A0A3P1WW69</accession>
<keyword evidence="1" id="KW-0349">Heme</keyword>
<reference evidence="3 4" key="1">
    <citation type="submission" date="2018-11" db="EMBL/GenBank/DDBJ databases">
        <title>Genomes From Bacteria Associated with the Canine Oral Cavity: a Test Case for Automated Genome-Based Taxonomic Assignment.</title>
        <authorList>
            <person name="Coil D.A."/>
            <person name="Jospin G."/>
            <person name="Darling A.E."/>
            <person name="Wallis C."/>
            <person name="Davis I.J."/>
            <person name="Harris S."/>
            <person name="Eisen J.A."/>
            <person name="Holcombe L.J."/>
            <person name="O'Flynn C."/>
        </authorList>
    </citation>
    <scope>NUCLEOTIDE SEQUENCE [LARGE SCALE GENOMIC DNA]</scope>
    <source>
        <strain evidence="3 4">OH2822_COT-296</strain>
    </source>
</reference>
<comment type="domain">
    <text evidence="1">Forms a 10-stranded antiparallel beta-barrel structure able to accommodate a hydrophobic ligand in its interior. In fact, this fold hosts the heme group, which is located in a wide surface cleft.</text>
</comment>
<evidence type="ECO:0000313" key="4">
    <source>
        <dbReference type="Proteomes" id="UP000280935"/>
    </source>
</evidence>
<keyword evidence="1" id="KW-0479">Metal-binding</keyword>
<dbReference type="SUPFAM" id="SSF50814">
    <property type="entry name" value="Lipocalins"/>
    <property type="match status" value="1"/>
</dbReference>
<name>A0A3P1WW69_9ACTN</name>
<comment type="caution">
    <text evidence="3">The sequence shown here is derived from an EMBL/GenBank/DDBJ whole genome shotgun (WGS) entry which is preliminary data.</text>
</comment>
<dbReference type="Pfam" id="PF08768">
    <property type="entry name" value="THAP4_heme-bd"/>
    <property type="match status" value="1"/>
</dbReference>
<comment type="caution">
    <text evidence="1">Lacks conserved residue(s) required for the propagation of feature annotation.</text>
</comment>
<comment type="cofactor">
    <cofactor evidence="1">
        <name>heme b</name>
        <dbReference type="ChEBI" id="CHEBI:60344"/>
    </cofactor>
    <text evidence="1">Binds 1 heme b group per subunit, that coordinates a highly solvent-exposed Fe(III) atom.</text>
</comment>
<comment type="catalytic activity">
    <reaction evidence="1">
        <text>peroxynitrite = nitrate</text>
        <dbReference type="Rhea" id="RHEA:63116"/>
        <dbReference type="ChEBI" id="CHEBI:17632"/>
        <dbReference type="ChEBI" id="CHEBI:25941"/>
    </reaction>
</comment>
<organism evidence="3 4">
    <name type="scientific">Arachnia propionica</name>
    <dbReference type="NCBI Taxonomy" id="1750"/>
    <lineage>
        <taxon>Bacteria</taxon>
        <taxon>Bacillati</taxon>
        <taxon>Actinomycetota</taxon>
        <taxon>Actinomycetes</taxon>
        <taxon>Propionibacteriales</taxon>
        <taxon>Propionibacteriaceae</taxon>
        <taxon>Arachnia</taxon>
    </lineage>
</organism>
<comment type="pathway">
    <text evidence="1">Nitrogen metabolism.</text>
</comment>
<dbReference type="InterPro" id="IPR014878">
    <property type="entry name" value="THAP4-like_heme-bd"/>
</dbReference>
<gene>
    <name evidence="3" type="ORF">EII35_11935</name>
</gene>
<dbReference type="Proteomes" id="UP000280935">
    <property type="component" value="Unassembled WGS sequence"/>
</dbReference>
<evidence type="ECO:0000259" key="2">
    <source>
        <dbReference type="Pfam" id="PF08768"/>
    </source>
</evidence>
<dbReference type="PANTHER" id="PTHR15854:SF4">
    <property type="entry name" value="PEROXYNITRITE ISOMERASE THAP4"/>
    <property type="match status" value="1"/>
</dbReference>
<proteinExistence type="inferred from homology"/>
<dbReference type="Gene3D" id="2.40.128.20">
    <property type="match status" value="1"/>
</dbReference>
<keyword evidence="1" id="KW-0408">Iron</keyword>
<dbReference type="InterPro" id="IPR045165">
    <property type="entry name" value="Nitrobindin"/>
</dbReference>
<dbReference type="OrthoDB" id="4804006at2"/>
<feature type="domain" description="THAP4-like heme-binding" evidence="2">
    <location>
        <begin position="19"/>
        <end position="170"/>
    </location>
</feature>
<dbReference type="GO" id="GO:0062213">
    <property type="term" value="F:peroxynitrite isomerase activity"/>
    <property type="evidence" value="ECO:0007669"/>
    <property type="project" value="UniProtKB-UniRule"/>
</dbReference>
<dbReference type="AlphaFoldDB" id="A0A3P1WW69"/>
<dbReference type="GO" id="GO:0020037">
    <property type="term" value="F:heme binding"/>
    <property type="evidence" value="ECO:0007669"/>
    <property type="project" value="UniProtKB-UniRule"/>
</dbReference>
<keyword evidence="1" id="KW-0413">Isomerase</keyword>
<dbReference type="EMBL" id="RQYT01000034">
    <property type="protein sequence ID" value="RRD48623.1"/>
    <property type="molecule type" value="Genomic_DNA"/>
</dbReference>
<dbReference type="PANTHER" id="PTHR15854">
    <property type="entry name" value="THAP4 PROTEIN"/>
    <property type="match status" value="1"/>
</dbReference>
<dbReference type="RefSeq" id="WP_125228696.1">
    <property type="nucleotide sequence ID" value="NZ_RQYT01000034.1"/>
</dbReference>
<protein>
    <recommendedName>
        <fullName evidence="1">Peroxynitrite isomerase</fullName>
        <ecNumber evidence="1">5.99.-.-</ecNumber>
    </recommendedName>
    <alternativeName>
        <fullName evidence="1">Ferric nitrobindin</fullName>
        <shortName evidence="1">Nb(III)</shortName>
    </alternativeName>
</protein>
<comment type="similarity">
    <text evidence="1">Belongs to the nitrobindin family.</text>
</comment>